<dbReference type="RefSeq" id="WP_256181873.1">
    <property type="nucleotide sequence ID" value="NZ_JANFYT010000015.1"/>
</dbReference>
<dbReference type="PANTHER" id="PTHR43308:SF1">
    <property type="entry name" value="OUTER MEMBRANE PROTEIN ALPHA"/>
    <property type="match status" value="1"/>
</dbReference>
<feature type="chain" id="PRO_5043588271" evidence="1">
    <location>
        <begin position="23"/>
        <end position="516"/>
    </location>
</feature>
<dbReference type="EMBL" id="JANFYT010000015">
    <property type="protein sequence ID" value="MCQ4814400.1"/>
    <property type="molecule type" value="Genomic_DNA"/>
</dbReference>
<organism evidence="3 4">
    <name type="scientific">Cloacibacillus evryensis</name>
    <dbReference type="NCBI Taxonomy" id="508460"/>
    <lineage>
        <taxon>Bacteria</taxon>
        <taxon>Thermotogati</taxon>
        <taxon>Synergistota</taxon>
        <taxon>Synergistia</taxon>
        <taxon>Synergistales</taxon>
        <taxon>Synergistaceae</taxon>
        <taxon>Cloacibacillus</taxon>
    </lineage>
</organism>
<dbReference type="InterPro" id="IPR051465">
    <property type="entry name" value="Cell_Envelope_Struct_Comp"/>
</dbReference>
<keyword evidence="4" id="KW-1185">Reference proteome</keyword>
<accession>A0AAW5K0Q4</accession>
<keyword evidence="1" id="KW-0732">Signal</keyword>
<evidence type="ECO:0000313" key="4">
    <source>
        <dbReference type="Proteomes" id="UP001205919"/>
    </source>
</evidence>
<gene>
    <name evidence="3" type="ORF">NE630_08180</name>
</gene>
<dbReference type="InterPro" id="IPR001119">
    <property type="entry name" value="SLH_dom"/>
</dbReference>
<proteinExistence type="predicted"/>
<dbReference type="Pfam" id="PF00395">
    <property type="entry name" value="SLH"/>
    <property type="match status" value="1"/>
</dbReference>
<sequence length="516" mass="58361">MKKFMAVLAMVAVVAFAAPALAATNPFMDVPQGHWAYDAVGLLASRGIVSGYPDGAFKGAQPATRYEMASVVARALVEVDADKASKQDLELLKKLVMEFKDELDALGVKVDKLDKRVAVLEDGIGGWKIRGNFRFDAKFGGSDNDVNNYTANGEDNEFTKSRFRLFLTKQIDENTYFYAQYRTGSDSAGNKDGRGDLQHMRWSHLYVNTKLPYDVDLRVGRFAVDFEDEYGLYTDNDSIFGDYRTDGFQLSKKWNSFKATAIVGRNDNWGNDYAMDGTLGEGTYMNYALDLNWSPNEKFMLGATGYWFQEDSNFVDGDYDVNVYGFYAGFKFTPAVELKGIYYFQDLGSDVMTYGYGGVRAGDTEDSPKAWKAILDIKQDLLKFTGLWIEYSQQDNTFLGYENRYSIGGGNGNYDYVGRNMMYADPFGTSKWWFVKADQKWNDKWSSFVRFANVDYDTDYLDDATEWGLGVGYQYTPAIYFELAYDQVDHGDTNLLGFAGTQGKDHVVRFRTNVSF</sequence>
<dbReference type="PANTHER" id="PTHR43308">
    <property type="entry name" value="OUTER MEMBRANE PROTEIN ALPHA-RELATED"/>
    <property type="match status" value="1"/>
</dbReference>
<feature type="signal peptide" evidence="1">
    <location>
        <begin position="1"/>
        <end position="22"/>
    </location>
</feature>
<dbReference type="AlphaFoldDB" id="A0AAW5K0Q4"/>
<evidence type="ECO:0000259" key="2">
    <source>
        <dbReference type="PROSITE" id="PS51272"/>
    </source>
</evidence>
<dbReference type="PROSITE" id="PS51272">
    <property type="entry name" value="SLH"/>
    <property type="match status" value="1"/>
</dbReference>
<dbReference type="Proteomes" id="UP001205919">
    <property type="component" value="Unassembled WGS sequence"/>
</dbReference>
<dbReference type="SUPFAM" id="SSF56935">
    <property type="entry name" value="Porins"/>
    <property type="match status" value="1"/>
</dbReference>
<evidence type="ECO:0000313" key="3">
    <source>
        <dbReference type="EMBL" id="MCQ4814400.1"/>
    </source>
</evidence>
<comment type="caution">
    <text evidence="3">The sequence shown here is derived from an EMBL/GenBank/DDBJ whole genome shotgun (WGS) entry which is preliminary data.</text>
</comment>
<protein>
    <submittedName>
        <fullName evidence="3">S-layer homology domain-containing protein</fullName>
    </submittedName>
</protein>
<feature type="domain" description="SLH" evidence="2">
    <location>
        <begin position="23"/>
        <end position="86"/>
    </location>
</feature>
<evidence type="ECO:0000256" key="1">
    <source>
        <dbReference type="SAM" id="SignalP"/>
    </source>
</evidence>
<reference evidence="3 4" key="1">
    <citation type="submission" date="2022-06" db="EMBL/GenBank/DDBJ databases">
        <title>Isolation of gut microbiota from human fecal samples.</title>
        <authorList>
            <person name="Pamer E.G."/>
            <person name="Barat B."/>
            <person name="Waligurski E."/>
            <person name="Medina S."/>
            <person name="Paddock L."/>
            <person name="Mostad J."/>
        </authorList>
    </citation>
    <scope>NUCLEOTIDE SEQUENCE [LARGE SCALE GENOMIC DNA]</scope>
    <source>
        <strain evidence="3 4">DFI.9.90</strain>
    </source>
</reference>
<name>A0AAW5K0Q4_9BACT</name>